<feature type="region of interest" description="Disordered" evidence="2">
    <location>
        <begin position="1"/>
        <end position="24"/>
    </location>
</feature>
<dbReference type="PANTHER" id="PTHR12419">
    <property type="entry name" value="OTU DOMAIN CONTAINING PROTEIN"/>
    <property type="match status" value="1"/>
</dbReference>
<reference evidence="3" key="2">
    <citation type="submission" date="2020-05" db="UniProtKB">
        <authorList>
            <consortium name="EnsemblMetazoa"/>
        </authorList>
    </citation>
    <scope>IDENTIFICATION</scope>
    <source>
        <strain evidence="3">Indian</strain>
    </source>
</reference>
<dbReference type="InterPro" id="IPR049772">
    <property type="entry name" value="OTU_OTUD6"/>
</dbReference>
<proteinExistence type="predicted"/>
<dbReference type="PROSITE" id="PS50802">
    <property type="entry name" value="OTU"/>
    <property type="match status" value="1"/>
</dbReference>
<evidence type="ECO:0000256" key="1">
    <source>
        <dbReference type="ARBA" id="ARBA00022801"/>
    </source>
</evidence>
<keyword evidence="4" id="KW-1185">Reference proteome</keyword>
<feature type="compositionally biased region" description="Basic and acidic residues" evidence="2">
    <location>
        <begin position="112"/>
        <end position="127"/>
    </location>
</feature>
<dbReference type="VEuPathDB" id="VectorBase:ASTE016264"/>
<dbReference type="STRING" id="30069.A0A182YKT9"/>
<dbReference type="GeneID" id="118511347"/>
<feature type="compositionally biased region" description="Basic and acidic residues" evidence="2">
    <location>
        <begin position="7"/>
        <end position="24"/>
    </location>
</feature>
<dbReference type="Pfam" id="PF02338">
    <property type="entry name" value="OTU"/>
    <property type="match status" value="1"/>
</dbReference>
<keyword evidence="1" id="KW-0378">Hydrolase</keyword>
<dbReference type="AlphaFoldDB" id="A0A182YKT9"/>
<dbReference type="GO" id="GO:0016579">
    <property type="term" value="P:protein deubiquitination"/>
    <property type="evidence" value="ECO:0007669"/>
    <property type="project" value="TreeGrafter"/>
</dbReference>
<dbReference type="InterPro" id="IPR050704">
    <property type="entry name" value="Peptidase_C85-like"/>
</dbReference>
<dbReference type="InterPro" id="IPR003323">
    <property type="entry name" value="OTU_dom"/>
</dbReference>
<evidence type="ECO:0000313" key="3">
    <source>
        <dbReference type="EnsemblMetazoa" id="ASTEI09075-PA"/>
    </source>
</evidence>
<dbReference type="OrthoDB" id="415023at2759"/>
<dbReference type="Gene3D" id="3.90.70.80">
    <property type="match status" value="1"/>
</dbReference>
<dbReference type="CDD" id="cd22761">
    <property type="entry name" value="OTU_OTUD6"/>
    <property type="match status" value="1"/>
</dbReference>
<accession>A0A182YKT9</accession>
<organism evidence="3 4">
    <name type="scientific">Anopheles stephensi</name>
    <name type="common">Indo-Pakistan malaria mosquito</name>
    <dbReference type="NCBI Taxonomy" id="30069"/>
    <lineage>
        <taxon>Eukaryota</taxon>
        <taxon>Metazoa</taxon>
        <taxon>Ecdysozoa</taxon>
        <taxon>Arthropoda</taxon>
        <taxon>Hexapoda</taxon>
        <taxon>Insecta</taxon>
        <taxon>Pterygota</taxon>
        <taxon>Neoptera</taxon>
        <taxon>Endopterygota</taxon>
        <taxon>Diptera</taxon>
        <taxon>Nematocera</taxon>
        <taxon>Culicoidea</taxon>
        <taxon>Culicidae</taxon>
        <taxon>Anophelinae</taxon>
        <taxon>Anopheles</taxon>
    </lineage>
</organism>
<dbReference type="Proteomes" id="UP000076408">
    <property type="component" value="Unassembled WGS sequence"/>
</dbReference>
<dbReference type="KEGG" id="aste:118511347"/>
<dbReference type="SUPFAM" id="SSF54001">
    <property type="entry name" value="Cysteine proteinases"/>
    <property type="match status" value="1"/>
</dbReference>
<name>A0A182YKT9_ANOST</name>
<dbReference type="InterPro" id="IPR038765">
    <property type="entry name" value="Papain-like_cys_pep_sf"/>
</dbReference>
<evidence type="ECO:0000256" key="2">
    <source>
        <dbReference type="SAM" id="MobiDB-lite"/>
    </source>
</evidence>
<dbReference type="VEuPathDB" id="VectorBase:ASTEI09075"/>
<evidence type="ECO:0000313" key="4">
    <source>
        <dbReference type="Proteomes" id="UP000076408"/>
    </source>
</evidence>
<reference evidence="4" key="1">
    <citation type="journal article" date="2014" name="Genome Biol.">
        <title>Genome analysis of a major urban malaria vector mosquito, Anopheles stephensi.</title>
        <authorList>
            <person name="Jiang X."/>
            <person name="Peery A."/>
            <person name="Hall A.B."/>
            <person name="Sharma A."/>
            <person name="Chen X.G."/>
            <person name="Waterhouse R.M."/>
            <person name="Komissarov A."/>
            <person name="Riehle M.M."/>
            <person name="Shouche Y."/>
            <person name="Sharakhova M.V."/>
            <person name="Lawson D."/>
            <person name="Pakpour N."/>
            <person name="Arensburger P."/>
            <person name="Davidson V.L."/>
            <person name="Eiglmeier K."/>
            <person name="Emrich S."/>
            <person name="George P."/>
            <person name="Kennedy R.C."/>
            <person name="Mane S.P."/>
            <person name="Maslen G."/>
            <person name="Oringanje C."/>
            <person name="Qi Y."/>
            <person name="Settlage R."/>
            <person name="Tojo M."/>
            <person name="Tubio J.M."/>
            <person name="Unger M.F."/>
            <person name="Wang B."/>
            <person name="Vernick K.D."/>
            <person name="Ribeiro J.M."/>
            <person name="James A.A."/>
            <person name="Michel K."/>
            <person name="Riehle M.A."/>
            <person name="Luckhart S."/>
            <person name="Sharakhov I.V."/>
            <person name="Tu Z."/>
        </authorList>
    </citation>
    <scope>NUCLEOTIDE SEQUENCE [LARGE SCALE GENOMIC DNA]</scope>
    <source>
        <strain evidence="4">Indian</strain>
    </source>
</reference>
<dbReference type="OMA" id="YELGAHY"/>
<protein>
    <submittedName>
        <fullName evidence="3">OTU domain-containing protein</fullName>
    </submittedName>
</protein>
<sequence>MSDTLPEMDREEVMARHRKEKKELQCKIQSMKKMKVDKKKKKEIQEEIANLELEIEQRHAEELNRLNLSDATEPSSNQPATSNGEPVEESNADVSEKEEPRLSKAQRRRDKKAQDNRERDAQIKEEQALLQKSSPRILENNRINEILIKRGMLGYSVPADGDCLYNAINHQLTQLGIGSYSVPELRSMAADYIEANRDVMICYMSNPDTGDMLSAEEFDKYCHQVRVTKAWGGEIEIKALSTSLKCPIEVIQATGPATVHGEEESADRKLILTYHRHMYRLGEHYNSTKPMPPQSVEEEND</sequence>
<feature type="compositionally biased region" description="Polar residues" evidence="2">
    <location>
        <begin position="66"/>
        <end position="84"/>
    </location>
</feature>
<dbReference type="RefSeq" id="XP_035910194.1">
    <property type="nucleotide sequence ID" value="XM_036054301.1"/>
</dbReference>
<dbReference type="GO" id="GO:0004843">
    <property type="term" value="F:cysteine-type deubiquitinase activity"/>
    <property type="evidence" value="ECO:0007669"/>
    <property type="project" value="TreeGrafter"/>
</dbReference>
<dbReference type="EnsemblMetazoa" id="ASTEI09075-RA">
    <property type="protein sequence ID" value="ASTEI09075-PA"/>
    <property type="gene ID" value="ASTEI09075"/>
</dbReference>
<dbReference type="PANTHER" id="PTHR12419:SF10">
    <property type="entry name" value="DEUBIQUITINASE OTUD6B"/>
    <property type="match status" value="1"/>
</dbReference>
<feature type="region of interest" description="Disordered" evidence="2">
    <location>
        <begin position="64"/>
        <end position="128"/>
    </location>
</feature>
<dbReference type="VEuPathDB" id="VectorBase:ASTEI20_035788"/>